<dbReference type="GO" id="GO:0072344">
    <property type="term" value="P:rescue of stalled ribosome"/>
    <property type="evidence" value="ECO:0007669"/>
    <property type="project" value="TreeGrafter"/>
</dbReference>
<dbReference type="RefSeq" id="WP_406831609.1">
    <property type="nucleotide sequence ID" value="NZ_CP157483.1"/>
</dbReference>
<dbReference type="AlphaFoldDB" id="A0AAU7JVF4"/>
<evidence type="ECO:0000259" key="3">
    <source>
        <dbReference type="Pfam" id="PF00472"/>
    </source>
</evidence>
<dbReference type="GO" id="GO:0003747">
    <property type="term" value="F:translation release factor activity"/>
    <property type="evidence" value="ECO:0007669"/>
    <property type="project" value="InterPro"/>
</dbReference>
<evidence type="ECO:0000256" key="1">
    <source>
        <dbReference type="ARBA" id="ARBA00010835"/>
    </source>
</evidence>
<dbReference type="InterPro" id="IPR045853">
    <property type="entry name" value="Pep_chain_release_fac_I_sf"/>
</dbReference>
<organism evidence="4">
    <name type="scientific">Pedococcus sp. KACC 23699</name>
    <dbReference type="NCBI Taxonomy" id="3149228"/>
    <lineage>
        <taxon>Bacteria</taxon>
        <taxon>Bacillati</taxon>
        <taxon>Actinomycetota</taxon>
        <taxon>Actinomycetes</taxon>
        <taxon>Micrococcales</taxon>
        <taxon>Intrasporangiaceae</taxon>
        <taxon>Pedococcus</taxon>
    </lineage>
</organism>
<proteinExistence type="inferred from homology"/>
<dbReference type="PANTHER" id="PTHR47814:SF1">
    <property type="entry name" value="PEPTIDYL-TRNA HYDROLASE ARFB"/>
    <property type="match status" value="1"/>
</dbReference>
<protein>
    <submittedName>
        <fullName evidence="4">Alternative ribosome rescue aminoacyl-tRNA hydrolase ArfB</fullName>
        <ecNumber evidence="4">3.1.1.29</ecNumber>
    </submittedName>
</protein>
<dbReference type="GO" id="GO:0004045">
    <property type="term" value="F:peptidyl-tRNA hydrolase activity"/>
    <property type="evidence" value="ECO:0007669"/>
    <property type="project" value="UniProtKB-EC"/>
</dbReference>
<dbReference type="EC" id="3.1.1.29" evidence="4"/>
<feature type="domain" description="Prokaryotic-type class I peptide chain release factors" evidence="3">
    <location>
        <begin position="39"/>
        <end position="166"/>
    </location>
</feature>
<dbReference type="EMBL" id="CP157483">
    <property type="protein sequence ID" value="XBO44150.1"/>
    <property type="molecule type" value="Genomic_DNA"/>
</dbReference>
<evidence type="ECO:0000313" key="4">
    <source>
        <dbReference type="EMBL" id="XBO44150.1"/>
    </source>
</evidence>
<accession>A0AAU7JVF4</accession>
<reference evidence="4" key="1">
    <citation type="submission" date="2024-05" db="EMBL/GenBank/DDBJ databases">
        <authorList>
            <person name="Kim S."/>
            <person name="Heo J."/>
            <person name="Choi H."/>
            <person name="Choi Y."/>
            <person name="Kwon S.-W."/>
            <person name="Kim Y."/>
        </authorList>
    </citation>
    <scope>NUCLEOTIDE SEQUENCE</scope>
    <source>
        <strain evidence="4">KACC 23699</strain>
    </source>
</reference>
<dbReference type="PANTHER" id="PTHR47814">
    <property type="entry name" value="PEPTIDYL-TRNA HYDROLASE ARFB"/>
    <property type="match status" value="1"/>
</dbReference>
<dbReference type="GO" id="GO:0043022">
    <property type="term" value="F:ribosome binding"/>
    <property type="evidence" value="ECO:0007669"/>
    <property type="project" value="TreeGrafter"/>
</dbReference>
<dbReference type="Pfam" id="PF00472">
    <property type="entry name" value="RF-1"/>
    <property type="match status" value="1"/>
</dbReference>
<comment type="similarity">
    <text evidence="1">Belongs to the prokaryotic/mitochondrial release factor family.</text>
</comment>
<feature type="compositionally biased region" description="Basic residues" evidence="2">
    <location>
        <begin position="148"/>
        <end position="166"/>
    </location>
</feature>
<name>A0AAU7JVF4_9MICO</name>
<dbReference type="InterPro" id="IPR000352">
    <property type="entry name" value="Pep_chain_release_fac_I"/>
</dbReference>
<evidence type="ECO:0000256" key="2">
    <source>
        <dbReference type="SAM" id="MobiDB-lite"/>
    </source>
</evidence>
<dbReference type="SUPFAM" id="SSF75620">
    <property type="entry name" value="Release factor"/>
    <property type="match status" value="1"/>
</dbReference>
<feature type="region of interest" description="Disordered" evidence="2">
    <location>
        <begin position="129"/>
        <end position="172"/>
    </location>
</feature>
<gene>
    <name evidence="4" type="primary">arfB</name>
    <name evidence="4" type="ORF">ABEG17_02155</name>
</gene>
<dbReference type="NCBIfam" id="NF006718">
    <property type="entry name" value="PRK09256.1"/>
    <property type="match status" value="1"/>
</dbReference>
<keyword evidence="4" id="KW-0378">Hydrolase</keyword>
<dbReference type="Gene3D" id="3.30.160.20">
    <property type="match status" value="1"/>
</dbReference>
<sequence>MAQRPLWWSGAVTTISANRPQPGAALVVPPGPGLPQGLRIDAGELVERFSRSSGPGGQGVNTTDSRVELEFDPSTSTAVAGLPDAVRERLRERLVPHLVGGRLLVVASEHRAQRQNRVAARKRLVAMIREAAAPDPPPRRATRPTMGSRRRRLDSKKRRGQLKAGRRSTGDG</sequence>